<dbReference type="GO" id="GO:0016020">
    <property type="term" value="C:membrane"/>
    <property type="evidence" value="ECO:0007669"/>
    <property type="project" value="UniProtKB-SubCell"/>
</dbReference>
<reference evidence="9" key="2">
    <citation type="submission" date="2021-03" db="UniProtKB">
        <authorList>
            <consortium name="EnsemblPlants"/>
        </authorList>
    </citation>
    <scope>IDENTIFICATION</scope>
</reference>
<comment type="subcellular location">
    <subcellularLocation>
        <location evidence="1">Membrane</location>
    </subcellularLocation>
</comment>
<feature type="transmembrane region" description="Helical" evidence="7">
    <location>
        <begin position="179"/>
        <end position="201"/>
    </location>
</feature>
<evidence type="ECO:0000313" key="9">
    <source>
        <dbReference type="EnsemblPlants" id="AUR62013827-RA:cds"/>
    </source>
</evidence>
<accession>A0A803LIN0</accession>
<keyword evidence="3 7" id="KW-0812">Transmembrane</keyword>
<evidence type="ECO:0000256" key="6">
    <source>
        <dbReference type="ARBA" id="ARBA00023136"/>
    </source>
</evidence>
<organism evidence="9 10">
    <name type="scientific">Chenopodium quinoa</name>
    <name type="common">Quinoa</name>
    <dbReference type="NCBI Taxonomy" id="63459"/>
    <lineage>
        <taxon>Eukaryota</taxon>
        <taxon>Viridiplantae</taxon>
        <taxon>Streptophyta</taxon>
        <taxon>Embryophyta</taxon>
        <taxon>Tracheophyta</taxon>
        <taxon>Spermatophyta</taxon>
        <taxon>Magnoliopsida</taxon>
        <taxon>eudicotyledons</taxon>
        <taxon>Gunneridae</taxon>
        <taxon>Pentapetalae</taxon>
        <taxon>Caryophyllales</taxon>
        <taxon>Chenopodiaceae</taxon>
        <taxon>Chenopodioideae</taxon>
        <taxon>Atripliceae</taxon>
        <taxon>Chenopodium</taxon>
    </lineage>
</organism>
<reference evidence="9" key="1">
    <citation type="journal article" date="2017" name="Nature">
        <title>The genome of Chenopodium quinoa.</title>
        <authorList>
            <person name="Jarvis D.E."/>
            <person name="Ho Y.S."/>
            <person name="Lightfoot D.J."/>
            <person name="Schmoeckel S.M."/>
            <person name="Li B."/>
            <person name="Borm T.J.A."/>
            <person name="Ohyanagi H."/>
            <person name="Mineta K."/>
            <person name="Michell C.T."/>
            <person name="Saber N."/>
            <person name="Kharbatia N.M."/>
            <person name="Rupper R.R."/>
            <person name="Sharp A.R."/>
            <person name="Dally N."/>
            <person name="Boughton B.A."/>
            <person name="Woo Y.H."/>
            <person name="Gao G."/>
            <person name="Schijlen E.G.W.M."/>
            <person name="Guo X."/>
            <person name="Momin A.A."/>
            <person name="Negrao S."/>
            <person name="Al-Babili S."/>
            <person name="Gehring C."/>
            <person name="Roessner U."/>
            <person name="Jung C."/>
            <person name="Murphy K."/>
            <person name="Arold S.T."/>
            <person name="Gojobori T."/>
            <person name="van der Linden C.G."/>
            <person name="van Loo E.N."/>
            <person name="Jellen E.N."/>
            <person name="Maughan P.J."/>
            <person name="Tester M."/>
        </authorList>
    </citation>
    <scope>NUCLEOTIDE SEQUENCE [LARGE SCALE GENOMIC DNA]</scope>
    <source>
        <strain evidence="9">cv. PI 614886</strain>
    </source>
</reference>
<dbReference type="OMA" id="ITLGWIW"/>
<feature type="transmembrane region" description="Helical" evidence="7">
    <location>
        <begin position="245"/>
        <end position="263"/>
    </location>
</feature>
<dbReference type="InterPro" id="IPR013057">
    <property type="entry name" value="AA_transpt_TM"/>
</dbReference>
<feature type="transmembrane region" description="Helical" evidence="7">
    <location>
        <begin position="221"/>
        <end position="238"/>
    </location>
</feature>
<dbReference type="GO" id="GO:0006865">
    <property type="term" value="P:amino acid transport"/>
    <property type="evidence" value="ECO:0007669"/>
    <property type="project" value="UniProtKB-KW"/>
</dbReference>
<feature type="transmembrane region" description="Helical" evidence="7">
    <location>
        <begin position="376"/>
        <end position="402"/>
    </location>
</feature>
<evidence type="ECO:0000256" key="5">
    <source>
        <dbReference type="ARBA" id="ARBA00022989"/>
    </source>
</evidence>
<feature type="transmembrane region" description="Helical" evidence="7">
    <location>
        <begin position="449"/>
        <end position="467"/>
    </location>
</feature>
<evidence type="ECO:0000313" key="10">
    <source>
        <dbReference type="Proteomes" id="UP000596660"/>
    </source>
</evidence>
<dbReference type="OrthoDB" id="40134at2759"/>
<sequence length="519" mass="57931">MTSSDEQVTSARQQLQWFFSQSPLLGQSVGLRSDDTSITIHVMTPISSPMKTGVATTMHNNKSYFEEVGHVTNNNVVDPQEEWLPITESRNGNAFYAAFHTISSGIGFQALMLPLAFISLGWIWGITCLSLGFIWQLYTTWLLIQLHESENGTRYSRYLRLSIAAFGEKLGKLLSLFPIMYLSGGTCVALIMFGSGTIKIFYQTVCMPNCNKANPLTTVEWYMVFTSCAVILAQLPNLNSISKVSFIGSLTSVGYCTLIWVISVCKDRPTSVSYGPTHVKSDVDRVCGVINAIGMIAFAFRGHNLVLEIQGTMPSSVKQPSRIAMWRGVKFAYLIIGLCLFPVAFGGYWAYGNLIIPTNEGLIKVMYEYHGHDTSKFLLCLTSLLIVIHCLSSFQIYAMPVFDNLEFRFTSSKKKPCPRWLRSGIRAFFGCLTVFIAFTIPFLPSLAGLLGGLALPLTLAYPCFMWIKIKKPREFGFMWYLNWGLGCFGILLSILIVAGAIWSIVIKGMPVHFFKPDKR</sequence>
<dbReference type="Proteomes" id="UP000596660">
    <property type="component" value="Unplaced"/>
</dbReference>
<evidence type="ECO:0000256" key="1">
    <source>
        <dbReference type="ARBA" id="ARBA00004370"/>
    </source>
</evidence>
<dbReference type="Gramene" id="AUR62013827-RA">
    <property type="protein sequence ID" value="AUR62013827-RA:cds"/>
    <property type="gene ID" value="AUR62013827"/>
</dbReference>
<keyword evidence="2" id="KW-0813">Transport</keyword>
<keyword evidence="10" id="KW-1185">Reference proteome</keyword>
<evidence type="ECO:0000259" key="8">
    <source>
        <dbReference type="Pfam" id="PF01490"/>
    </source>
</evidence>
<evidence type="ECO:0000256" key="7">
    <source>
        <dbReference type="SAM" id="Phobius"/>
    </source>
</evidence>
<keyword evidence="6 7" id="KW-0472">Membrane</keyword>
<evidence type="ECO:0000256" key="3">
    <source>
        <dbReference type="ARBA" id="ARBA00022692"/>
    </source>
</evidence>
<dbReference type="KEGG" id="cqi:110721305"/>
<keyword evidence="5 7" id="KW-1133">Transmembrane helix</keyword>
<feature type="transmembrane region" description="Helical" evidence="7">
    <location>
        <begin position="479"/>
        <end position="505"/>
    </location>
</feature>
<feature type="transmembrane region" description="Helical" evidence="7">
    <location>
        <begin position="331"/>
        <end position="351"/>
    </location>
</feature>
<dbReference type="AlphaFoldDB" id="A0A803LIN0"/>
<dbReference type="GeneID" id="110721305"/>
<proteinExistence type="predicted"/>
<feature type="transmembrane region" description="Helical" evidence="7">
    <location>
        <begin position="283"/>
        <end position="300"/>
    </location>
</feature>
<protein>
    <recommendedName>
        <fullName evidence="8">Amino acid transporter transmembrane domain-containing protein</fullName>
    </recommendedName>
</protein>
<dbReference type="EnsemblPlants" id="AUR62013827-RA">
    <property type="protein sequence ID" value="AUR62013827-RA:cds"/>
    <property type="gene ID" value="AUR62013827"/>
</dbReference>
<evidence type="ECO:0000256" key="2">
    <source>
        <dbReference type="ARBA" id="ARBA00022448"/>
    </source>
</evidence>
<evidence type="ECO:0000256" key="4">
    <source>
        <dbReference type="ARBA" id="ARBA00022970"/>
    </source>
</evidence>
<dbReference type="PANTHER" id="PTHR48017">
    <property type="entry name" value="OS05G0424000 PROTEIN-RELATED"/>
    <property type="match status" value="1"/>
</dbReference>
<feature type="domain" description="Amino acid transporter transmembrane" evidence="8">
    <location>
        <begin position="91"/>
        <end position="501"/>
    </location>
</feature>
<keyword evidence="4" id="KW-0029">Amino-acid transport</keyword>
<feature type="transmembrane region" description="Helical" evidence="7">
    <location>
        <begin position="122"/>
        <end position="144"/>
    </location>
</feature>
<name>A0A803LIN0_CHEQI</name>
<gene>
    <name evidence="9" type="primary">LOC110721305</name>
</gene>
<dbReference type="Pfam" id="PF01490">
    <property type="entry name" value="Aa_trans"/>
    <property type="match status" value="1"/>
</dbReference>
<dbReference type="RefSeq" id="XP_021756134.1">
    <property type="nucleotide sequence ID" value="XM_021900442.1"/>
</dbReference>